<dbReference type="Proteomes" id="UP000228976">
    <property type="component" value="Unassembled WGS sequence"/>
</dbReference>
<feature type="transmembrane region" description="Helical" evidence="2">
    <location>
        <begin position="890"/>
        <end position="912"/>
    </location>
</feature>
<comment type="caution">
    <text evidence="3">The sequence shown here is derived from an EMBL/GenBank/DDBJ whole genome shotgun (WGS) entry which is preliminary data.</text>
</comment>
<feature type="transmembrane region" description="Helical" evidence="2">
    <location>
        <begin position="989"/>
        <end position="1011"/>
    </location>
</feature>
<feature type="transmembrane region" description="Helical" evidence="2">
    <location>
        <begin position="690"/>
        <end position="723"/>
    </location>
</feature>
<dbReference type="Pfam" id="PF13641">
    <property type="entry name" value="Glyco_tranf_2_3"/>
    <property type="match status" value="1"/>
</dbReference>
<feature type="transmembrane region" description="Helical" evidence="2">
    <location>
        <begin position="656"/>
        <end position="678"/>
    </location>
</feature>
<accession>A0A261FAG8</accession>
<evidence type="ECO:0000313" key="3">
    <source>
        <dbReference type="EMBL" id="OZG55906.1"/>
    </source>
</evidence>
<keyword evidence="2" id="KW-1133">Transmembrane helix</keyword>
<protein>
    <submittedName>
        <fullName evidence="3">Uncharacterized protein</fullName>
    </submittedName>
</protein>
<dbReference type="RefSeq" id="WP_094689502.1">
    <property type="nucleotide sequence ID" value="NZ_JACBYZ010000001.1"/>
</dbReference>
<organism evidence="3 4">
    <name type="scientific">Aeriscardovia aeriphila</name>
    <dbReference type="NCBI Taxonomy" id="218139"/>
    <lineage>
        <taxon>Bacteria</taxon>
        <taxon>Bacillati</taxon>
        <taxon>Actinomycetota</taxon>
        <taxon>Actinomycetes</taxon>
        <taxon>Bifidobacteriales</taxon>
        <taxon>Bifidobacteriaceae</taxon>
        <taxon>Aeriscardovia</taxon>
    </lineage>
</organism>
<keyword evidence="2" id="KW-0472">Membrane</keyword>
<dbReference type="OrthoDB" id="3734530at2"/>
<feature type="transmembrane region" description="Helical" evidence="2">
    <location>
        <begin position="518"/>
        <end position="540"/>
    </location>
</feature>
<keyword evidence="4" id="KW-1185">Reference proteome</keyword>
<feature type="transmembrane region" description="Helical" evidence="2">
    <location>
        <begin position="815"/>
        <end position="837"/>
    </location>
</feature>
<feature type="transmembrane region" description="Helical" evidence="2">
    <location>
        <begin position="570"/>
        <end position="593"/>
    </location>
</feature>
<name>A0A261FAG8_9BIFI</name>
<dbReference type="SUPFAM" id="SSF53448">
    <property type="entry name" value="Nucleotide-diphospho-sugar transferases"/>
    <property type="match status" value="1"/>
</dbReference>
<evidence type="ECO:0000256" key="2">
    <source>
        <dbReference type="SAM" id="Phobius"/>
    </source>
</evidence>
<feature type="transmembrane region" description="Helical" evidence="2">
    <location>
        <begin position="849"/>
        <end position="870"/>
    </location>
</feature>
<dbReference type="EMBL" id="MWWU01000002">
    <property type="protein sequence ID" value="OZG55906.1"/>
    <property type="molecule type" value="Genomic_DNA"/>
</dbReference>
<evidence type="ECO:0000256" key="1">
    <source>
        <dbReference type="SAM" id="MobiDB-lite"/>
    </source>
</evidence>
<evidence type="ECO:0000313" key="4">
    <source>
        <dbReference type="Proteomes" id="UP000228976"/>
    </source>
</evidence>
<dbReference type="AlphaFoldDB" id="A0A261FAG8"/>
<feature type="compositionally biased region" description="Low complexity" evidence="1">
    <location>
        <begin position="25"/>
        <end position="46"/>
    </location>
</feature>
<proteinExistence type="predicted"/>
<feature type="region of interest" description="Disordered" evidence="1">
    <location>
        <begin position="24"/>
        <end position="54"/>
    </location>
</feature>
<dbReference type="Gene3D" id="3.90.550.10">
    <property type="entry name" value="Spore Coat Polysaccharide Biosynthesis Protein SpsA, Chain A"/>
    <property type="match status" value="1"/>
</dbReference>
<feature type="transmembrane region" description="Helical" evidence="2">
    <location>
        <begin position="730"/>
        <end position="749"/>
    </location>
</feature>
<feature type="transmembrane region" description="Helical" evidence="2">
    <location>
        <begin position="1191"/>
        <end position="1209"/>
    </location>
</feature>
<sequence>MKSSVTQHGASSTDNLQHLHTPATAAARNSASSQVSSQAATAGSTTKEAKPATLASITRDVREIAQLARRIMSGPVRSLSETMTSVTAVNAKGAGPIVVSDVCAIITVERDARFFKQTLESVLSQSVLPSQIVIACQTGESLTSLAAYRPARAQVGPQAQAGAQVDNQADAQTSAQAQASAAAQADSSIATATADYISVGPVQITVLPVEGAKSFGDAISQVLRAQVVDPSIARLWLLHDDSRAADSTTLFRMVTADAKQPGVQLWGAKQLDWKGETLHDVGSFTDRWNRRASLVVDGEEDQGQYDRRLNVYSVSLAGALVHLTAWNKVRGTRPWYGFDESVDLSRRMWRAGFQVGVVPQARIAHRRARFEGIRSLRGQALTHPRSSAWQQVVARDKIRISATPLLLAPFAWLGSILVSLFLFLGLLFSKKPWQAVCELLAPWAALVRTPVGLYQRTQLRLAGQGGSHFTALRATTSQLHDWHTRQRIFRDAQSRPARNPLEAMHLKTLTHRRLRWEFALALVGIVATALVNRSSLAALFSGNSLSSVWWPATSASTAHILHVASTPWTYSLGMGAAAAPLPFAWDLLVISLLGGGHLAIGLTVFWLLAPAGAMLMMFALAGTVSRSNSVRFSAGLLWGALLLATGIVFTGDVAMLMVWLMLPATLYSLLRAIGFYAVDQPKKAHSSVQFAAIAGLCGAAAVLAQPQLLLVFLLLVLVFLVLARSHRLMVLLLPLPAVVMSAPTWLSAFDLAELTGLSSQQLPLSSSFAQLFGSALLPYTHTQLFAHPPVALFTVMDGFAAGLGSASSWSAFLKIVIALVAILSCIVLAMAVISLFVTRSLRLSRLSWMLMLLGSALAAFSATQTIGVTTDVLALQRAGSGSVSPFVQGSVLPGLSVLLLGLVLAAICVAGVRDHTFVGLLEVDTATGDEVDVSSHAGVSSVASRASVLPRHVLAPDLLKQMSLTQSELSARYASTVEDARRKQRPVRILHSLISTVLVVTALSLTLVSAVQAGMLNKVSTTGSLLPLVGVADLQEHPRQRVLVLRVADESSVQYTVMSSAAGDVLDRNVNADVIAAHRSNAEQEKLNSLAANLLSENAPQALAQLEKLGFIGIFVVPSHSTDAGVVQAHAMLASHVAGSDQSNTVVNNQAGLYVRLLSSTTQSVDGAQSFNTVEVPVGGEVRASRSPLRIVWLIAIAVLVVVWLLLALPKRRSVKE</sequence>
<reference evidence="3 4" key="1">
    <citation type="journal article" date="2017" name="BMC Genomics">
        <title>Comparative genomic and phylogenomic analyses of the Bifidobacteriaceae family.</title>
        <authorList>
            <person name="Lugli G.A."/>
            <person name="Milani C."/>
            <person name="Turroni F."/>
            <person name="Duranti S."/>
            <person name="Mancabelli L."/>
            <person name="Mangifesta M."/>
            <person name="Ferrario C."/>
            <person name="Modesto M."/>
            <person name="Mattarelli P."/>
            <person name="Jiri K."/>
            <person name="van Sinderen D."/>
            <person name="Ventura M."/>
        </authorList>
    </citation>
    <scope>NUCLEOTIDE SEQUENCE [LARGE SCALE GENOMIC DNA]</scope>
    <source>
        <strain evidence="3 4">LMG 21773</strain>
    </source>
</reference>
<dbReference type="InterPro" id="IPR029044">
    <property type="entry name" value="Nucleotide-diphossugar_trans"/>
</dbReference>
<keyword evidence="2" id="KW-0812">Transmembrane</keyword>
<feature type="transmembrane region" description="Helical" evidence="2">
    <location>
        <begin position="405"/>
        <end position="428"/>
    </location>
</feature>
<gene>
    <name evidence="3" type="ORF">AEAE_0394</name>
</gene>
<feature type="transmembrane region" description="Helical" evidence="2">
    <location>
        <begin position="630"/>
        <end position="649"/>
    </location>
</feature>
<feature type="transmembrane region" description="Helical" evidence="2">
    <location>
        <begin position="600"/>
        <end position="624"/>
    </location>
</feature>